<feature type="region of interest" description="Disordered" evidence="10">
    <location>
        <begin position="257"/>
        <end position="276"/>
    </location>
</feature>
<dbReference type="Pfam" id="PF03840">
    <property type="entry name" value="SecG"/>
    <property type="match status" value="1"/>
</dbReference>
<reference evidence="11 12" key="1">
    <citation type="submission" date="2011-10" db="EMBL/GenBank/DDBJ databases">
        <title>Genome sequence of Gluconobacter morbifer G707, isolated from Drosophila gut.</title>
        <authorList>
            <person name="Lee W.-J."/>
            <person name="Kim E.-K."/>
        </authorList>
    </citation>
    <scope>NUCLEOTIDE SEQUENCE [LARGE SCALE GENOMIC DNA]</scope>
    <source>
        <strain evidence="11 12">G707</strain>
    </source>
</reference>
<gene>
    <name evidence="11" type="ORF">GMO_10810</name>
</gene>
<dbReference type="PRINTS" id="PR01651">
    <property type="entry name" value="SECGEXPORT"/>
</dbReference>
<dbReference type="NCBIfam" id="TIGR00810">
    <property type="entry name" value="secG"/>
    <property type="match status" value="1"/>
</dbReference>
<feature type="compositionally biased region" description="Basic and acidic residues" evidence="10">
    <location>
        <begin position="182"/>
        <end position="193"/>
    </location>
</feature>
<evidence type="ECO:0000256" key="4">
    <source>
        <dbReference type="ARBA" id="ARBA00022692"/>
    </source>
</evidence>
<evidence type="ECO:0000256" key="1">
    <source>
        <dbReference type="ARBA" id="ARBA00004141"/>
    </source>
</evidence>
<proteinExistence type="inferred from homology"/>
<evidence type="ECO:0000256" key="6">
    <source>
        <dbReference type="ARBA" id="ARBA00022989"/>
    </source>
</evidence>
<comment type="caution">
    <text evidence="11">The sequence shown here is derived from an EMBL/GenBank/DDBJ whole genome shotgun (WGS) entry which is preliminary data.</text>
</comment>
<keyword evidence="6" id="KW-1133">Transmembrane helix</keyword>
<keyword evidence="8" id="KW-0472">Membrane</keyword>
<evidence type="ECO:0000256" key="7">
    <source>
        <dbReference type="ARBA" id="ARBA00023010"/>
    </source>
</evidence>
<dbReference type="GO" id="GO:0009306">
    <property type="term" value="P:protein secretion"/>
    <property type="evidence" value="ECO:0007669"/>
    <property type="project" value="UniProtKB-UniRule"/>
</dbReference>
<feature type="region of interest" description="Disordered" evidence="10">
    <location>
        <begin position="149"/>
        <end position="245"/>
    </location>
</feature>
<keyword evidence="4" id="KW-0812">Transmembrane</keyword>
<comment type="subcellular location">
    <subcellularLocation>
        <location evidence="9">Cell membrane</location>
        <topology evidence="9">Multi-pass membrane protein</topology>
    </subcellularLocation>
    <subcellularLocation>
        <location evidence="1">Membrane</location>
        <topology evidence="1">Multi-pass membrane protein</topology>
    </subcellularLocation>
</comment>
<evidence type="ECO:0000256" key="9">
    <source>
        <dbReference type="RuleBase" id="RU365087"/>
    </source>
</evidence>
<evidence type="ECO:0000256" key="5">
    <source>
        <dbReference type="ARBA" id="ARBA00022927"/>
    </source>
</evidence>
<evidence type="ECO:0000256" key="8">
    <source>
        <dbReference type="ARBA" id="ARBA00023136"/>
    </source>
</evidence>
<dbReference type="GO" id="GO:0005886">
    <property type="term" value="C:plasma membrane"/>
    <property type="evidence" value="ECO:0007669"/>
    <property type="project" value="UniProtKB-SubCell"/>
</dbReference>
<keyword evidence="5 9" id="KW-0653">Protein transport</keyword>
<accession>G6XHT7</accession>
<dbReference type="GO" id="GO:0015450">
    <property type="term" value="F:protein-transporting ATPase activity"/>
    <property type="evidence" value="ECO:0007669"/>
    <property type="project" value="UniProtKB-UniRule"/>
</dbReference>
<sequence length="276" mass="28872">MTTLLLAINMLVTLALIGVILIQRSEGGGLGIGSGQGMGSFMTGRGTATLLTRATAVLASIFHAAVPCSGRPEPRCVFRRRWSRHPGPAAGSCCRSGPHFRPDSSADAGYRPAFRADCTCRPGSSCSSTISLAGSPLRRVSCTARPADSANAASCPDSAERGTGPWAIGTGSERTGRQRTFRPADDTVHHDGTRPASGSDCSVKPERVSFHAGTGQGGRSGPAARPYCAEDRSHSSSPPSSRTCHHAYGQRISLKLSGEHSLRFPSAPPSVYEDRP</sequence>
<dbReference type="STRING" id="1088869.GMO_10810"/>
<organism evidence="11 12">
    <name type="scientific">Gluconobacter morbifer G707</name>
    <dbReference type="NCBI Taxonomy" id="1088869"/>
    <lineage>
        <taxon>Bacteria</taxon>
        <taxon>Pseudomonadati</taxon>
        <taxon>Pseudomonadota</taxon>
        <taxon>Alphaproteobacteria</taxon>
        <taxon>Acetobacterales</taxon>
        <taxon>Acetobacteraceae</taxon>
        <taxon>Gluconobacter</taxon>
    </lineage>
</organism>
<evidence type="ECO:0000313" key="12">
    <source>
        <dbReference type="Proteomes" id="UP000004949"/>
    </source>
</evidence>
<evidence type="ECO:0000256" key="2">
    <source>
        <dbReference type="ARBA" id="ARBA00008445"/>
    </source>
</evidence>
<keyword evidence="12" id="KW-1185">Reference proteome</keyword>
<evidence type="ECO:0000256" key="3">
    <source>
        <dbReference type="ARBA" id="ARBA00022448"/>
    </source>
</evidence>
<dbReference type="InterPro" id="IPR004692">
    <property type="entry name" value="SecG"/>
</dbReference>
<keyword evidence="9" id="KW-1003">Cell membrane</keyword>
<dbReference type="PATRIC" id="fig|1088869.3.peg.1081"/>
<dbReference type="EMBL" id="AGQV01000002">
    <property type="protein sequence ID" value="EHH68311.1"/>
    <property type="molecule type" value="Genomic_DNA"/>
</dbReference>
<protein>
    <recommendedName>
        <fullName evidence="9">Protein-export membrane protein SecG</fullName>
    </recommendedName>
</protein>
<keyword evidence="3 9" id="KW-0813">Transport</keyword>
<evidence type="ECO:0000313" key="11">
    <source>
        <dbReference type="EMBL" id="EHH68311.1"/>
    </source>
</evidence>
<evidence type="ECO:0000256" key="10">
    <source>
        <dbReference type="SAM" id="MobiDB-lite"/>
    </source>
</evidence>
<name>G6XHT7_9PROT</name>
<comment type="similarity">
    <text evidence="2 9">Belongs to the SecG family.</text>
</comment>
<dbReference type="Proteomes" id="UP000004949">
    <property type="component" value="Unassembled WGS sequence"/>
</dbReference>
<dbReference type="AlphaFoldDB" id="G6XHT7"/>
<comment type="function">
    <text evidence="9">Involved in protein export. Participates in an early event of protein translocation.</text>
</comment>
<dbReference type="eggNOG" id="COG1314">
    <property type="taxonomic scope" value="Bacteria"/>
</dbReference>
<keyword evidence="7 9" id="KW-0811">Translocation</keyword>